<comment type="caution">
    <text evidence="1">The sequence shown here is derived from an EMBL/GenBank/DDBJ whole genome shotgun (WGS) entry which is preliminary data.</text>
</comment>
<evidence type="ECO:0000313" key="1">
    <source>
        <dbReference type="EMBL" id="KAK5998603.1"/>
    </source>
</evidence>
<reference evidence="1 2" key="1">
    <citation type="submission" date="2024-01" db="EMBL/GenBank/DDBJ databases">
        <title>Complete genome of Cladobotryum mycophilum ATHUM6906.</title>
        <authorList>
            <person name="Christinaki A.C."/>
            <person name="Myridakis A.I."/>
            <person name="Kouvelis V.N."/>
        </authorList>
    </citation>
    <scope>NUCLEOTIDE SEQUENCE [LARGE SCALE GENOMIC DNA]</scope>
    <source>
        <strain evidence="1 2">ATHUM6906</strain>
    </source>
</reference>
<dbReference type="Proteomes" id="UP001338125">
    <property type="component" value="Unassembled WGS sequence"/>
</dbReference>
<proteinExistence type="predicted"/>
<gene>
    <name evidence="1" type="ORF">PT974_00984</name>
</gene>
<evidence type="ECO:0000313" key="2">
    <source>
        <dbReference type="Proteomes" id="UP001338125"/>
    </source>
</evidence>
<organism evidence="1 2">
    <name type="scientific">Cladobotryum mycophilum</name>
    <dbReference type="NCBI Taxonomy" id="491253"/>
    <lineage>
        <taxon>Eukaryota</taxon>
        <taxon>Fungi</taxon>
        <taxon>Dikarya</taxon>
        <taxon>Ascomycota</taxon>
        <taxon>Pezizomycotina</taxon>
        <taxon>Sordariomycetes</taxon>
        <taxon>Hypocreomycetidae</taxon>
        <taxon>Hypocreales</taxon>
        <taxon>Hypocreaceae</taxon>
        <taxon>Cladobotryum</taxon>
    </lineage>
</organism>
<sequence>MASSKVTILHKASRTITSQDHKWDTSSKVNILQDKDSTLQDNTVNILLKGITGNQDKGNTRQMVNILSKKAAEATSFFNCCEYEPVLPQRMGYRAPNDGSHFTQTNEIQEANVIHNKPASEPDERTARLLRLVNGFLRTAGPF</sequence>
<protein>
    <submittedName>
        <fullName evidence="1">Uncharacterized protein</fullName>
    </submittedName>
</protein>
<accession>A0ABR0T2D3</accession>
<name>A0ABR0T2D3_9HYPO</name>
<dbReference type="EMBL" id="JAVFKD010000001">
    <property type="protein sequence ID" value="KAK5998603.1"/>
    <property type="molecule type" value="Genomic_DNA"/>
</dbReference>
<keyword evidence="2" id="KW-1185">Reference proteome</keyword>